<dbReference type="Proteomes" id="UP000326458">
    <property type="component" value="Unassembled WGS sequence"/>
</dbReference>
<dbReference type="PANTHER" id="PTHR19430">
    <property type="entry name" value="PROTEIN BEX1-RELATED"/>
    <property type="match status" value="1"/>
</dbReference>
<protein>
    <submittedName>
        <fullName evidence="1">Uncharacterized protein</fullName>
    </submittedName>
</protein>
<dbReference type="EMBL" id="VCEA01000001">
    <property type="protein sequence ID" value="KAB0364096.1"/>
    <property type="molecule type" value="Genomic_DNA"/>
</dbReference>
<dbReference type="GO" id="GO:0005829">
    <property type="term" value="C:cytosol"/>
    <property type="evidence" value="ECO:0007669"/>
    <property type="project" value="TreeGrafter"/>
</dbReference>
<keyword evidence="2" id="KW-1185">Reference proteome</keyword>
<evidence type="ECO:0000313" key="1">
    <source>
        <dbReference type="EMBL" id="KAB0364096.1"/>
    </source>
</evidence>
<sequence>MEYSMQNGQEDCPLRGGECHQLAPNFPWAISSRQDNDGISGDGDDMEISIEELREIRRKQGAAIEELSSYSYGGGV</sequence>
<dbReference type="AlphaFoldDB" id="A0A5N3WV50"/>
<dbReference type="GO" id="GO:0007165">
    <property type="term" value="P:signal transduction"/>
    <property type="evidence" value="ECO:0007669"/>
    <property type="project" value="TreeGrafter"/>
</dbReference>
<proteinExistence type="predicted"/>
<dbReference type="GO" id="GO:0005102">
    <property type="term" value="F:signaling receptor binding"/>
    <property type="evidence" value="ECO:0007669"/>
    <property type="project" value="TreeGrafter"/>
</dbReference>
<dbReference type="InterPro" id="IPR007623">
    <property type="entry name" value="BEX"/>
</dbReference>
<organism evidence="1 2">
    <name type="scientific">Muntiacus muntjak</name>
    <name type="common">Barking deer</name>
    <name type="synonym">Indian muntjac</name>
    <dbReference type="NCBI Taxonomy" id="9888"/>
    <lineage>
        <taxon>Eukaryota</taxon>
        <taxon>Metazoa</taxon>
        <taxon>Chordata</taxon>
        <taxon>Craniata</taxon>
        <taxon>Vertebrata</taxon>
        <taxon>Euteleostomi</taxon>
        <taxon>Mammalia</taxon>
        <taxon>Eutheria</taxon>
        <taxon>Laurasiatheria</taxon>
        <taxon>Artiodactyla</taxon>
        <taxon>Ruminantia</taxon>
        <taxon>Pecora</taxon>
        <taxon>Cervidae</taxon>
        <taxon>Muntiacinae</taxon>
        <taxon>Muntiacus</taxon>
    </lineage>
</organism>
<evidence type="ECO:0000313" key="2">
    <source>
        <dbReference type="Proteomes" id="UP000326458"/>
    </source>
</evidence>
<gene>
    <name evidence="1" type="ORF">FD754_008252</name>
</gene>
<dbReference type="PANTHER" id="PTHR19430:SF1">
    <property type="entry name" value="PROTEIN BEX3"/>
    <property type="match status" value="1"/>
</dbReference>
<accession>A0A5N3WV50</accession>
<name>A0A5N3WV50_MUNMU</name>
<reference evidence="1 2" key="1">
    <citation type="submission" date="2019-06" db="EMBL/GenBank/DDBJ databases">
        <title>Discovery of a novel chromosome fission-fusion reversal in muntjac.</title>
        <authorList>
            <person name="Mudd A.B."/>
            <person name="Bredeson J.V."/>
            <person name="Baum R."/>
            <person name="Hockemeyer D."/>
            <person name="Rokhsar D.S."/>
        </authorList>
    </citation>
    <scope>NUCLEOTIDE SEQUENCE [LARGE SCALE GENOMIC DNA]</scope>
    <source>
        <strain evidence="1">UTSW_UCB_Mm</strain>
        <tissue evidence="1">Fibroblast cell line</tissue>
    </source>
</reference>
<comment type="caution">
    <text evidence="1">The sequence shown here is derived from an EMBL/GenBank/DDBJ whole genome shotgun (WGS) entry which is preliminary data.</text>
</comment>